<reference evidence="2" key="3">
    <citation type="submission" date="2025-09" db="UniProtKB">
        <authorList>
            <consortium name="Ensembl"/>
        </authorList>
    </citation>
    <scope>IDENTIFICATION</scope>
</reference>
<feature type="compositionally biased region" description="Polar residues" evidence="1">
    <location>
        <begin position="1089"/>
        <end position="1102"/>
    </location>
</feature>
<reference evidence="2" key="2">
    <citation type="submission" date="2025-08" db="UniProtKB">
        <authorList>
            <consortium name="Ensembl"/>
        </authorList>
    </citation>
    <scope>IDENTIFICATION</scope>
</reference>
<dbReference type="FunCoup" id="A0A3P8WJJ7">
    <property type="interactions" value="1280"/>
</dbReference>
<dbReference type="AlphaFoldDB" id="A0A3P8WJJ7"/>
<dbReference type="OMA" id="HSIFCPA"/>
<sequence length="1118" mass="121951">MGCSPSKDNNVGTLGPFRKSRMLPLTPPESCKPPTGGEKGNLTMTTDLIVKDRTIPAQSQVTHKETPRAPQKKKSVTDLSLEAVNMDKLHSYGLDDNTVCQGKERNNDKLDAPEKKSVKKTKKIGKGAKVPKKKDKCKILLDNKVDFPEPLITAHQEAYAFLNPSINKYDVLLGLLEQATETRLSMRPMVAFMVLRYEEIIHGLEEIAAAGEKVLKDNGGNLAWTSQMKNLSPSSSLKSDPKDIEPPPDLLQQLLQYTTQRMKNVSQTVGGLGDAALEETVEYFDSLSELLQEKLKAKRAAEARLMQLLTCIELASLRKPGSEDCVLFSEDSGIGAESESLAGSERHPTPVGHTENNSSTQGGSEPNLSIQKSPSVSLTSLNSLGSFCAVTYDGTQRNSLFSSVSFDDGDEDENNNEEDEGMQNVHVRFRNRSNSSPIQSRQQPCRQPSKRIKNPENIEMTLKMKNAISRKIQFVPGHNTNGKSKLVGSPKTSKNQWKDDKDQSPQRPQTATPDRKARVKKKVAGQQRSQSAESLRSRGEDPTLLELERTQKDLNQRLRNLYECDAGVNVRTVKTKQNQGRSLAYSTAMNSKQPSSKKQSNIQPPNIKADLTKRTNKKQGVLNVVDNETQKAKSTTQGPVKATPPHSPPPTGPYRGRSSVKKLIDTFSQGIEEHESPKNLGPLKGVRKCGVPVLPGIGNMEAVLSTGLTSCRPDNTLFAKTNDLDSCSLPPPSLEVLMDNSFESLQGLSTGGANDGTTKLGKSLLKRTVASQKLRSSLESVTVLPSKGSLPQASKAVSVARFIQLESSAASKFSQPDVQSEDDPLCHKTRKVIHIKNTSDSQTELRHSLPSGQKQCEDIEDGSNLSRSGENAAVSTESLSSAFSGQSPFTQPKSKSRLLPSTPTKPTSVHQNISSPNFKRQPTPPTSSSPALRRKPTTPPAAQRRLPSPPFTKQSTQTAFPLKTPCPPASPKVQRQSTEKSSDDSSSVRVTGNACSVFCPISPSLFEAQSRSIPCPTQAWTSAGVSYAPCPPGSQSRFPVSVQGPRPFLRRSHSDRRPSLNLHRRSPCLTLAETFGSEPAIFSHEDSESWLSQPDLRTTPRSASHPDLCVVGQALHKD</sequence>
<protein>
    <recommendedName>
        <fullName evidence="4">Photoreceptor cilium actin regulator</fullName>
    </recommendedName>
</protein>
<feature type="compositionally biased region" description="Acidic residues" evidence="1">
    <location>
        <begin position="407"/>
        <end position="421"/>
    </location>
</feature>
<dbReference type="GO" id="GO:0021549">
    <property type="term" value="P:cerebellum development"/>
    <property type="evidence" value="ECO:0007669"/>
    <property type="project" value="Ensembl"/>
</dbReference>
<feature type="compositionally biased region" description="Polar residues" evidence="1">
    <location>
        <begin position="575"/>
        <end position="589"/>
    </location>
</feature>
<name>A0A3P8WJJ7_CYNSE</name>
<dbReference type="GO" id="GO:0060041">
    <property type="term" value="P:retina development in camera-type eye"/>
    <property type="evidence" value="ECO:0007669"/>
    <property type="project" value="Ensembl"/>
</dbReference>
<feature type="compositionally biased region" description="Basic and acidic residues" evidence="1">
    <location>
        <begin position="535"/>
        <end position="545"/>
    </location>
</feature>
<feature type="region of interest" description="Disordered" evidence="1">
    <location>
        <begin position="1"/>
        <end position="75"/>
    </location>
</feature>
<dbReference type="GO" id="GO:0060026">
    <property type="term" value="P:convergent extension"/>
    <property type="evidence" value="ECO:0007669"/>
    <property type="project" value="Ensembl"/>
</dbReference>
<feature type="region of interest" description="Disordered" evidence="1">
    <location>
        <begin position="403"/>
        <end position="457"/>
    </location>
</feature>
<feature type="region of interest" description="Disordered" evidence="1">
    <location>
        <begin position="1083"/>
        <end position="1105"/>
    </location>
</feature>
<dbReference type="Proteomes" id="UP000265120">
    <property type="component" value="Chromosome 1"/>
</dbReference>
<dbReference type="Pfam" id="PF15449">
    <property type="entry name" value="Retinal"/>
    <property type="match status" value="3"/>
</dbReference>
<dbReference type="PANTHER" id="PTHR22017:SF0">
    <property type="entry name" value="PHOTORECEPTOR CILIUM ACTIN REGULATOR"/>
    <property type="match status" value="1"/>
</dbReference>
<accession>A0A3P8WJJ7</accession>
<evidence type="ECO:0000313" key="3">
    <source>
        <dbReference type="Proteomes" id="UP000265120"/>
    </source>
</evidence>
<dbReference type="GeneTree" id="ENSGT00390000002768"/>
<dbReference type="Ensembl" id="ENSCSET00000026033.1">
    <property type="protein sequence ID" value="ENSCSEP00000025696.1"/>
    <property type="gene ID" value="ENSCSEG00000016405.1"/>
</dbReference>
<dbReference type="InParanoid" id="A0A3P8WJJ7"/>
<evidence type="ECO:0000313" key="2">
    <source>
        <dbReference type="Ensembl" id="ENSCSEP00000025696.1"/>
    </source>
</evidence>
<dbReference type="InterPro" id="IPR029352">
    <property type="entry name" value="PCARE"/>
</dbReference>
<feature type="compositionally biased region" description="Polar residues" evidence="1">
    <location>
        <begin position="863"/>
        <end position="921"/>
    </location>
</feature>
<dbReference type="STRING" id="244447.ENSCSEP00000025696"/>
<feature type="compositionally biased region" description="Polar residues" evidence="1">
    <location>
        <begin position="432"/>
        <end position="446"/>
    </location>
</feature>
<dbReference type="PANTHER" id="PTHR22017">
    <property type="entry name" value="PHOTORECEPTOR CILIUM ACTIN REGULATOR"/>
    <property type="match status" value="1"/>
</dbReference>
<feature type="compositionally biased region" description="Low complexity" evidence="1">
    <location>
        <begin position="590"/>
        <end position="605"/>
    </location>
</feature>
<keyword evidence="3" id="KW-1185">Reference proteome</keyword>
<feature type="region of interest" description="Disordered" evidence="1">
    <location>
        <begin position="837"/>
        <end position="990"/>
    </location>
</feature>
<feature type="region of interest" description="Disordered" evidence="1">
    <location>
        <begin position="336"/>
        <end position="374"/>
    </location>
</feature>
<organism evidence="2 3">
    <name type="scientific">Cynoglossus semilaevis</name>
    <name type="common">Tongue sole</name>
    <dbReference type="NCBI Taxonomy" id="244447"/>
    <lineage>
        <taxon>Eukaryota</taxon>
        <taxon>Metazoa</taxon>
        <taxon>Chordata</taxon>
        <taxon>Craniata</taxon>
        <taxon>Vertebrata</taxon>
        <taxon>Euteleostomi</taxon>
        <taxon>Actinopterygii</taxon>
        <taxon>Neopterygii</taxon>
        <taxon>Teleostei</taxon>
        <taxon>Neoteleostei</taxon>
        <taxon>Acanthomorphata</taxon>
        <taxon>Carangaria</taxon>
        <taxon>Pleuronectiformes</taxon>
        <taxon>Pleuronectoidei</taxon>
        <taxon>Cynoglossidae</taxon>
        <taxon>Cynoglossinae</taxon>
        <taxon>Cynoglossus</taxon>
    </lineage>
</organism>
<dbReference type="GO" id="GO:0050908">
    <property type="term" value="P:detection of light stimulus involved in visual perception"/>
    <property type="evidence" value="ECO:0007669"/>
    <property type="project" value="Ensembl"/>
</dbReference>
<feature type="compositionally biased region" description="Polar residues" evidence="1">
    <location>
        <begin position="1"/>
        <end position="12"/>
    </location>
</feature>
<proteinExistence type="predicted"/>
<feature type="region of interest" description="Disordered" evidence="1">
    <location>
        <begin position="1034"/>
        <end position="1061"/>
    </location>
</feature>
<feature type="region of interest" description="Disordered" evidence="1">
    <location>
        <begin position="474"/>
        <end position="545"/>
    </location>
</feature>
<dbReference type="GO" id="GO:0042461">
    <property type="term" value="P:photoreceptor cell development"/>
    <property type="evidence" value="ECO:0007669"/>
    <property type="project" value="Ensembl"/>
</dbReference>
<evidence type="ECO:0008006" key="4">
    <source>
        <dbReference type="Google" id="ProtNLM"/>
    </source>
</evidence>
<feature type="region of interest" description="Disordered" evidence="1">
    <location>
        <begin position="97"/>
        <end position="127"/>
    </location>
</feature>
<reference evidence="2 3" key="1">
    <citation type="journal article" date="2014" name="Nat. Genet.">
        <title>Whole-genome sequence of a flatfish provides insights into ZW sex chromosome evolution and adaptation to a benthic lifestyle.</title>
        <authorList>
            <person name="Chen S."/>
            <person name="Zhang G."/>
            <person name="Shao C."/>
            <person name="Huang Q."/>
            <person name="Liu G."/>
            <person name="Zhang P."/>
            <person name="Song W."/>
            <person name="An N."/>
            <person name="Chalopin D."/>
            <person name="Volff J.N."/>
            <person name="Hong Y."/>
            <person name="Li Q."/>
            <person name="Sha Z."/>
            <person name="Zhou H."/>
            <person name="Xie M."/>
            <person name="Yu Q."/>
            <person name="Liu Y."/>
            <person name="Xiang H."/>
            <person name="Wang N."/>
            <person name="Wu K."/>
            <person name="Yang C."/>
            <person name="Zhou Q."/>
            <person name="Liao X."/>
            <person name="Yang L."/>
            <person name="Hu Q."/>
            <person name="Zhang J."/>
            <person name="Meng L."/>
            <person name="Jin L."/>
            <person name="Tian Y."/>
            <person name="Lian J."/>
            <person name="Yang J."/>
            <person name="Miao G."/>
            <person name="Liu S."/>
            <person name="Liang Z."/>
            <person name="Yan F."/>
            <person name="Li Y."/>
            <person name="Sun B."/>
            <person name="Zhang H."/>
            <person name="Zhang J."/>
            <person name="Zhu Y."/>
            <person name="Du M."/>
            <person name="Zhao Y."/>
            <person name="Schartl M."/>
            <person name="Tang Q."/>
            <person name="Wang J."/>
        </authorList>
    </citation>
    <scope>NUCLEOTIDE SEQUENCE</scope>
</reference>
<evidence type="ECO:0000256" key="1">
    <source>
        <dbReference type="SAM" id="MobiDB-lite"/>
    </source>
</evidence>
<feature type="compositionally biased region" description="Polar residues" evidence="1">
    <location>
        <begin position="354"/>
        <end position="374"/>
    </location>
</feature>
<feature type="compositionally biased region" description="Basic residues" evidence="1">
    <location>
        <begin position="117"/>
        <end position="127"/>
    </location>
</feature>
<feature type="compositionally biased region" description="Basic and acidic residues" evidence="1">
    <location>
        <begin position="102"/>
        <end position="116"/>
    </location>
</feature>
<feature type="region of interest" description="Disordered" evidence="1">
    <location>
        <begin position="573"/>
        <end position="658"/>
    </location>
</feature>